<dbReference type="InterPro" id="IPR006674">
    <property type="entry name" value="HD_domain"/>
</dbReference>
<organism evidence="2 3">
    <name type="scientific">Jeotgalibaca arthritidis</name>
    <dbReference type="NCBI Taxonomy" id="1868794"/>
    <lineage>
        <taxon>Bacteria</taxon>
        <taxon>Bacillati</taxon>
        <taxon>Bacillota</taxon>
        <taxon>Bacilli</taxon>
        <taxon>Lactobacillales</taxon>
        <taxon>Carnobacteriaceae</taxon>
        <taxon>Jeotgalibaca</taxon>
    </lineage>
</organism>
<dbReference type="InterPro" id="IPR003607">
    <property type="entry name" value="HD/PDEase_dom"/>
</dbReference>
<proteinExistence type="predicted"/>
<dbReference type="Gene3D" id="1.20.58.1910">
    <property type="match status" value="1"/>
</dbReference>
<gene>
    <name evidence="2" type="ORF">G7057_04485</name>
</gene>
<name>A0A6G7K974_9LACT</name>
<dbReference type="Pfam" id="PF01966">
    <property type="entry name" value="HD"/>
    <property type="match status" value="1"/>
</dbReference>
<evidence type="ECO:0000313" key="3">
    <source>
        <dbReference type="Proteomes" id="UP000501451"/>
    </source>
</evidence>
<evidence type="ECO:0000313" key="2">
    <source>
        <dbReference type="EMBL" id="QII81806.1"/>
    </source>
</evidence>
<reference evidence="2 3" key="1">
    <citation type="journal article" date="2017" name="Int. J. Syst. Evol. Microbiol.">
        <title>Jeotgalibaca porci sp. nov. and Jeotgalibaca arthritidis sp. nov., isolated from pigs, and emended description of the genus Jeotgalibaca.</title>
        <authorList>
            <person name="Zamora L."/>
            <person name="Perez-Sancho M."/>
            <person name="Dominguez L."/>
            <person name="Fernandez-Garayzabal J.F."/>
            <person name="Vela A.I."/>
        </authorList>
    </citation>
    <scope>NUCLEOTIDE SEQUENCE [LARGE SCALE GENOMIC DNA]</scope>
    <source>
        <strain evidence="2 3">CECT 9157</strain>
    </source>
</reference>
<feature type="domain" description="HD/PDEase" evidence="1">
    <location>
        <begin position="18"/>
        <end position="136"/>
    </location>
</feature>
<protein>
    <submittedName>
        <fullName evidence="2">HD domain-containing protein</fullName>
    </submittedName>
</protein>
<dbReference type="AlphaFoldDB" id="A0A6G7K974"/>
<accession>A0A6G7K974</accession>
<dbReference type="RefSeq" id="WP_166161654.1">
    <property type="nucleotide sequence ID" value="NZ_CP049740.1"/>
</dbReference>
<dbReference type="PANTHER" id="PTHR33594:SF1">
    <property type="entry name" value="HD_PDEASE DOMAIN-CONTAINING PROTEIN"/>
    <property type="match status" value="1"/>
</dbReference>
<dbReference type="SUPFAM" id="SSF109604">
    <property type="entry name" value="HD-domain/PDEase-like"/>
    <property type="match status" value="1"/>
</dbReference>
<dbReference type="KEGG" id="jar:G7057_04485"/>
<dbReference type="SMART" id="SM00471">
    <property type="entry name" value="HDc"/>
    <property type="match status" value="1"/>
</dbReference>
<dbReference type="CDD" id="cd00077">
    <property type="entry name" value="HDc"/>
    <property type="match status" value="1"/>
</dbReference>
<dbReference type="PANTHER" id="PTHR33594">
    <property type="entry name" value="SUPERFAMILY HYDROLASE, PUTATIVE (AFU_ORTHOLOGUE AFUA_1G03035)-RELATED"/>
    <property type="match status" value="1"/>
</dbReference>
<dbReference type="Gene3D" id="1.10.472.50">
    <property type="entry name" value="HD-domain/PDEase-like"/>
    <property type="match status" value="1"/>
</dbReference>
<keyword evidence="3" id="KW-1185">Reference proteome</keyword>
<sequence>MDLSYLEAFVAEKLGQDTTGHDLSHIRRVEQSAITIAQKEGMSASDITTIRAAVLLHDVIDDKLTDDVETARKQVIAALQASGATDQQEGVILDTIDHMSYSKNLIEKHELTKIGQIVQDADRLDAIGAIGIGRTFYYGGSKGHAMYDDTKPVHVTELTQDSYRGSNNVVNHFYEKLLHLECLMNTLEGKKLAKERTAFMQSFLQQLDCEIRGEK</sequence>
<dbReference type="Proteomes" id="UP000501451">
    <property type="component" value="Chromosome"/>
</dbReference>
<evidence type="ECO:0000259" key="1">
    <source>
        <dbReference type="SMART" id="SM00471"/>
    </source>
</evidence>
<dbReference type="EMBL" id="CP049740">
    <property type="protein sequence ID" value="QII81806.1"/>
    <property type="molecule type" value="Genomic_DNA"/>
</dbReference>